<evidence type="ECO:0000313" key="3">
    <source>
        <dbReference type="EMBL" id="PIL26798.1"/>
    </source>
</evidence>
<keyword evidence="2" id="KW-1133">Transmembrane helix</keyword>
<feature type="transmembrane region" description="Helical" evidence="2">
    <location>
        <begin position="131"/>
        <end position="158"/>
    </location>
</feature>
<feature type="compositionally biased region" description="Polar residues" evidence="1">
    <location>
        <begin position="23"/>
        <end position="32"/>
    </location>
</feature>
<protein>
    <submittedName>
        <fullName evidence="3">Uncharacterized protein</fullName>
    </submittedName>
</protein>
<keyword evidence="2" id="KW-0812">Transmembrane</keyword>
<name>A0A2G8RZR7_9APHY</name>
<evidence type="ECO:0000313" key="4">
    <source>
        <dbReference type="Proteomes" id="UP000230002"/>
    </source>
</evidence>
<feature type="region of interest" description="Disordered" evidence="1">
    <location>
        <begin position="20"/>
        <end position="56"/>
    </location>
</feature>
<keyword evidence="4" id="KW-1185">Reference proteome</keyword>
<reference evidence="3 4" key="1">
    <citation type="journal article" date="2015" name="Sci. Rep.">
        <title>Chromosome-level genome map provides insights into diverse defense mechanisms in the medicinal fungus Ganoderma sinense.</title>
        <authorList>
            <person name="Zhu Y."/>
            <person name="Xu J."/>
            <person name="Sun C."/>
            <person name="Zhou S."/>
            <person name="Xu H."/>
            <person name="Nelson D.R."/>
            <person name="Qian J."/>
            <person name="Song J."/>
            <person name="Luo H."/>
            <person name="Xiang L."/>
            <person name="Li Y."/>
            <person name="Xu Z."/>
            <person name="Ji A."/>
            <person name="Wang L."/>
            <person name="Lu S."/>
            <person name="Hayward A."/>
            <person name="Sun W."/>
            <person name="Li X."/>
            <person name="Schwartz D.C."/>
            <person name="Wang Y."/>
            <person name="Chen S."/>
        </authorList>
    </citation>
    <scope>NUCLEOTIDE SEQUENCE [LARGE SCALE GENOMIC DNA]</scope>
    <source>
        <strain evidence="3 4">ZZ0214-1</strain>
    </source>
</reference>
<evidence type="ECO:0000256" key="1">
    <source>
        <dbReference type="SAM" id="MobiDB-lite"/>
    </source>
</evidence>
<proteinExistence type="predicted"/>
<feature type="transmembrane region" description="Helical" evidence="2">
    <location>
        <begin position="170"/>
        <end position="194"/>
    </location>
</feature>
<keyword evidence="2" id="KW-0472">Membrane</keyword>
<gene>
    <name evidence="3" type="ORF">GSI_11134</name>
</gene>
<evidence type="ECO:0000256" key="2">
    <source>
        <dbReference type="SAM" id="Phobius"/>
    </source>
</evidence>
<dbReference type="EMBL" id="AYKW01000037">
    <property type="protein sequence ID" value="PIL26798.1"/>
    <property type="molecule type" value="Genomic_DNA"/>
</dbReference>
<accession>A0A2G8RZR7</accession>
<dbReference type="OrthoDB" id="2757305at2759"/>
<dbReference type="Proteomes" id="UP000230002">
    <property type="component" value="Unassembled WGS sequence"/>
</dbReference>
<organism evidence="3 4">
    <name type="scientific">Ganoderma sinense ZZ0214-1</name>
    <dbReference type="NCBI Taxonomy" id="1077348"/>
    <lineage>
        <taxon>Eukaryota</taxon>
        <taxon>Fungi</taxon>
        <taxon>Dikarya</taxon>
        <taxon>Basidiomycota</taxon>
        <taxon>Agaricomycotina</taxon>
        <taxon>Agaricomycetes</taxon>
        <taxon>Polyporales</taxon>
        <taxon>Polyporaceae</taxon>
        <taxon>Ganoderma</taxon>
    </lineage>
</organism>
<dbReference type="AlphaFoldDB" id="A0A2G8RZR7"/>
<feature type="transmembrane region" description="Helical" evidence="2">
    <location>
        <begin position="77"/>
        <end position="101"/>
    </location>
</feature>
<comment type="caution">
    <text evidence="3">The sequence shown here is derived from an EMBL/GenBank/DDBJ whole genome shotgun (WGS) entry which is preliminary data.</text>
</comment>
<feature type="transmembrane region" description="Helical" evidence="2">
    <location>
        <begin position="214"/>
        <end position="234"/>
    </location>
</feature>
<sequence length="243" mass="25219">MPSFPSQTHLSPSLSAHAVDYSSVPTPRSTSPLLDDPASLDVESGPHKEAEPARPSLPRRAWRKFTSLQSRMDLETIATAFCVAGLVALALALGVLISFGLNVLSTYAGGRILHYATPIRTLFSHAVVTPAYARAAFAGCAIVNVALLLVAPAVTVLVEKGRGDDAAEAACWGTLALGMLVDSAAAASLGIVVLPPERAPEGLSVGHALAAGSLGTVVVGIPVFVLGVLSCWVWSSSDDFWCY</sequence>